<keyword evidence="1" id="KW-1133">Transmembrane helix</keyword>
<reference evidence="2 3" key="1">
    <citation type="submission" date="2016-07" db="EMBL/GenBank/DDBJ databases">
        <title>Genome and transcriptome analysis of iron-reducing fermentative bacteria Anoxybacter fermentans.</title>
        <authorList>
            <person name="Zeng X."/>
            <person name="Shao Z."/>
        </authorList>
    </citation>
    <scope>NUCLEOTIDE SEQUENCE [LARGE SCALE GENOMIC DNA]</scope>
    <source>
        <strain evidence="2 3">DY22613</strain>
    </source>
</reference>
<keyword evidence="1" id="KW-0472">Membrane</keyword>
<keyword evidence="1" id="KW-0812">Transmembrane</keyword>
<sequence length="82" mass="9607">MNLRKFIMFFSLVAIIVGILLIIGTKRRWKFLVDPSDKLSSIYSHSRIKKVFGKDFLEEYNYVVGILFILVGIWFLFIALFG</sequence>
<evidence type="ECO:0000313" key="2">
    <source>
        <dbReference type="EMBL" id="AZR73483.1"/>
    </source>
</evidence>
<name>A0A3Q9HQI8_9FIRM</name>
<dbReference type="EMBL" id="CP016379">
    <property type="protein sequence ID" value="AZR73483.1"/>
    <property type="molecule type" value="Genomic_DNA"/>
</dbReference>
<dbReference type="RefSeq" id="WP_127016824.1">
    <property type="nucleotide sequence ID" value="NZ_CP016379.1"/>
</dbReference>
<proteinExistence type="predicted"/>
<gene>
    <name evidence="2" type="ORF">BBF96_08860</name>
</gene>
<dbReference type="AlphaFoldDB" id="A0A3Q9HQI8"/>
<protein>
    <submittedName>
        <fullName evidence="2">Uncharacterized protein</fullName>
    </submittedName>
</protein>
<dbReference type="Proteomes" id="UP000267250">
    <property type="component" value="Chromosome"/>
</dbReference>
<keyword evidence="3" id="KW-1185">Reference proteome</keyword>
<evidence type="ECO:0000256" key="1">
    <source>
        <dbReference type="SAM" id="Phobius"/>
    </source>
</evidence>
<organism evidence="2 3">
    <name type="scientific">Anoxybacter fermentans</name>
    <dbReference type="NCBI Taxonomy" id="1323375"/>
    <lineage>
        <taxon>Bacteria</taxon>
        <taxon>Bacillati</taxon>
        <taxon>Bacillota</taxon>
        <taxon>Clostridia</taxon>
        <taxon>Halanaerobiales</taxon>
        <taxon>Anoxybacter</taxon>
    </lineage>
</organism>
<feature type="transmembrane region" description="Helical" evidence="1">
    <location>
        <begin position="6"/>
        <end position="23"/>
    </location>
</feature>
<evidence type="ECO:0000313" key="3">
    <source>
        <dbReference type="Proteomes" id="UP000267250"/>
    </source>
</evidence>
<feature type="transmembrane region" description="Helical" evidence="1">
    <location>
        <begin position="60"/>
        <end position="81"/>
    </location>
</feature>
<dbReference type="KEGG" id="aft:BBF96_08860"/>
<accession>A0A3Q9HQI8</accession>